<dbReference type="Pfam" id="PF11976">
    <property type="entry name" value="Rad60-SLD"/>
    <property type="match status" value="1"/>
</dbReference>
<dbReference type="EMBL" id="CAACVR010000045">
    <property type="protein sequence ID" value="VEU23569.1"/>
    <property type="molecule type" value="Genomic_DNA"/>
</dbReference>
<gene>
    <name evidence="2" type="ORF">BRENAR_LOCUS4299</name>
</gene>
<reference evidence="2 3" key="1">
    <citation type="submission" date="2018-12" db="EMBL/GenBank/DDBJ databases">
        <authorList>
            <person name="Tiukova I."/>
            <person name="Dainat J."/>
        </authorList>
    </citation>
    <scope>NUCLEOTIDE SEQUENCE [LARGE SCALE GENOMIC DNA]</scope>
</reference>
<keyword evidence="3" id="KW-1185">Reference proteome</keyword>
<organism evidence="2 3">
    <name type="scientific">Brettanomyces naardenensis</name>
    <name type="common">Yeast</name>
    <dbReference type="NCBI Taxonomy" id="13370"/>
    <lineage>
        <taxon>Eukaryota</taxon>
        <taxon>Fungi</taxon>
        <taxon>Dikarya</taxon>
        <taxon>Ascomycota</taxon>
        <taxon>Saccharomycotina</taxon>
        <taxon>Pichiomycetes</taxon>
        <taxon>Pichiales</taxon>
        <taxon>Pichiaceae</taxon>
        <taxon>Brettanomyces</taxon>
    </lineage>
</organism>
<dbReference type="InterPro" id="IPR029071">
    <property type="entry name" value="Ubiquitin-like_domsf"/>
</dbReference>
<evidence type="ECO:0000259" key="1">
    <source>
        <dbReference type="PROSITE" id="PS50053"/>
    </source>
</evidence>
<dbReference type="PROSITE" id="PS50053">
    <property type="entry name" value="UBIQUITIN_2"/>
    <property type="match status" value="1"/>
</dbReference>
<dbReference type="AlphaFoldDB" id="A0A448YRN2"/>
<dbReference type="SMART" id="SM00213">
    <property type="entry name" value="UBQ"/>
    <property type="match status" value="1"/>
</dbReference>
<dbReference type="InterPro" id="IPR000626">
    <property type="entry name" value="Ubiquitin-like_dom"/>
</dbReference>
<dbReference type="InterPro" id="IPR022617">
    <property type="entry name" value="Rad60/SUMO-like_dom"/>
</dbReference>
<feature type="domain" description="Ubiquitin-like" evidence="1">
    <location>
        <begin position="12"/>
        <end position="88"/>
    </location>
</feature>
<accession>A0A448YRN2</accession>
<protein>
    <submittedName>
        <fullName evidence="2">DEKNAAC104734</fullName>
    </submittedName>
</protein>
<name>A0A448YRN2_BRENA</name>
<sequence>MSEEPKQEQQDTHINLKVTDGSSEVFFKIKRTTPLKRLMDAFCKRQGKSADSLRFLYEGQRLTPDATPDSLDMEDGDLIEAHREQVGGAN</sequence>
<evidence type="ECO:0000313" key="2">
    <source>
        <dbReference type="EMBL" id="VEU23569.1"/>
    </source>
</evidence>
<dbReference type="OrthoDB" id="442921at2759"/>
<dbReference type="FunFam" id="3.10.20.90:FF:000155">
    <property type="entry name" value="Ubiquitin-like protein SMT3"/>
    <property type="match status" value="1"/>
</dbReference>
<dbReference type="Proteomes" id="UP000290900">
    <property type="component" value="Unassembled WGS sequence"/>
</dbReference>
<evidence type="ECO:0000313" key="3">
    <source>
        <dbReference type="Proteomes" id="UP000290900"/>
    </source>
</evidence>
<dbReference type="InParanoid" id="A0A448YRN2"/>
<dbReference type="FunCoup" id="A0A448YRN2">
    <property type="interactions" value="1148"/>
</dbReference>
<dbReference type="STRING" id="13370.A0A448YRN2"/>
<dbReference type="SUPFAM" id="SSF54236">
    <property type="entry name" value="Ubiquitin-like"/>
    <property type="match status" value="1"/>
</dbReference>
<proteinExistence type="predicted"/>
<dbReference type="CDD" id="cd16116">
    <property type="entry name" value="Ubl_Smt3_like"/>
    <property type="match status" value="1"/>
</dbReference>
<dbReference type="Gene3D" id="3.10.20.90">
    <property type="entry name" value="Phosphatidylinositol 3-kinase Catalytic Subunit, Chain A, domain 1"/>
    <property type="match status" value="1"/>
</dbReference>
<dbReference type="PANTHER" id="PTHR10562">
    <property type="entry name" value="SMALL UBIQUITIN-RELATED MODIFIER"/>
    <property type="match status" value="1"/>
</dbReference>